<sequence length="287" mass="32270">MINSHVVQISSYINPITKFGKIGKIHSIFTHSINIQIGYHLVNIGCFENYLSCFGMNIPENILQSIIHSVGKNEIVKFSNDYLYFYTKDGIKKISLVDSNIVDLKINAFSQFPKAELKKVLKILERKKLDQRIGLPNNSLFKTFTEEMTTFKNLNIEQVVTWLLGRGKGLTPSGDDILCGYIFILLLVGKATNYLSNFIEQIISNLSLTTDVSKAYLICATQGYVNSKVYQLYESLKNHDLKNIDRELNSILNIGHTSGNDLSYGIELGILASLNTPESMKGANNEK</sequence>
<protein>
    <submittedName>
        <fullName evidence="1">DUF2877 domain-containing protein</fullName>
    </submittedName>
</protein>
<dbReference type="Pfam" id="PF11392">
    <property type="entry name" value="AllH"/>
    <property type="match status" value="1"/>
</dbReference>
<dbReference type="Proteomes" id="UP000826550">
    <property type="component" value="Chromosome"/>
</dbReference>
<dbReference type="RefSeq" id="WP_220220570.1">
    <property type="nucleotide sequence ID" value="NZ_CP048268.1"/>
</dbReference>
<reference evidence="1 2" key="1">
    <citation type="submission" date="2020-01" db="EMBL/GenBank/DDBJ databases">
        <title>Vast differences in strain-level diversity in the gut microbiota of two closely related honey bee species.</title>
        <authorList>
            <person name="Ellegaard K.M."/>
            <person name="Suenami S."/>
            <person name="Miyazaki R."/>
            <person name="Engel P."/>
        </authorList>
    </citation>
    <scope>NUCLEOTIDE SEQUENCE [LARGE SCALE GENOMIC DNA]</scope>
    <source>
        <strain evidence="1 2">ESL0416</strain>
    </source>
</reference>
<evidence type="ECO:0000313" key="2">
    <source>
        <dbReference type="Proteomes" id="UP000826550"/>
    </source>
</evidence>
<name>A0ABX8W315_9LACO</name>
<dbReference type="EMBL" id="CP048268">
    <property type="protein sequence ID" value="QYN52075.1"/>
    <property type="molecule type" value="Genomic_DNA"/>
</dbReference>
<gene>
    <name evidence="1" type="ORF">GYM71_00945</name>
</gene>
<proteinExistence type="predicted"/>
<organism evidence="1 2">
    <name type="scientific">Lactobacillus panisapium</name>
    <dbReference type="NCBI Taxonomy" id="2012495"/>
    <lineage>
        <taxon>Bacteria</taxon>
        <taxon>Bacillati</taxon>
        <taxon>Bacillota</taxon>
        <taxon>Bacilli</taxon>
        <taxon>Lactobacillales</taxon>
        <taxon>Lactobacillaceae</taxon>
        <taxon>Lactobacillus</taxon>
    </lineage>
</organism>
<accession>A0ABX8W315</accession>
<evidence type="ECO:0000313" key="1">
    <source>
        <dbReference type="EMBL" id="QYN52075.1"/>
    </source>
</evidence>
<dbReference type="InterPro" id="IPR021530">
    <property type="entry name" value="AllH-like"/>
</dbReference>
<keyword evidence="2" id="KW-1185">Reference proteome</keyword>